<dbReference type="Proteomes" id="UP000054874">
    <property type="component" value="Unassembled WGS sequence"/>
</dbReference>
<name>A0A0V8QBZ5_9FIRM</name>
<dbReference type="InterPro" id="IPR035093">
    <property type="entry name" value="RelE/ParE_toxin_dom_sf"/>
</dbReference>
<dbReference type="OrthoDB" id="9805098at2"/>
<sequence length="83" mass="9586">MYKIIIKKKAKKFIDKLPQNEKIRVVKAIEMLPNGEDIKKLKGHSDLLRLRVGDYRIIYTVDNGELVVIVIAAGNRGEVYNKY</sequence>
<dbReference type="RefSeq" id="WP_058353675.1">
    <property type="nucleotide sequence ID" value="NZ_CABMMD010000186.1"/>
</dbReference>
<keyword evidence="3" id="KW-1185">Reference proteome</keyword>
<accession>A0A0V8QBZ5</accession>
<dbReference type="EMBL" id="LNAM01000186">
    <property type="protein sequence ID" value="KSV58082.1"/>
    <property type="molecule type" value="Genomic_DNA"/>
</dbReference>
<dbReference type="STRING" id="290052.ASU35_03350"/>
<evidence type="ECO:0000256" key="1">
    <source>
        <dbReference type="ARBA" id="ARBA00022649"/>
    </source>
</evidence>
<dbReference type="PANTHER" id="PTHR38813">
    <property type="match status" value="1"/>
</dbReference>
<dbReference type="PANTHER" id="PTHR38813:SF1">
    <property type="entry name" value="TOXIN RELE1-RELATED"/>
    <property type="match status" value="1"/>
</dbReference>
<dbReference type="AlphaFoldDB" id="A0A0V8QBZ5"/>
<keyword evidence="1" id="KW-1277">Toxin-antitoxin system</keyword>
<organism evidence="2 3">
    <name type="scientific">Acetivibrio ethanolgignens</name>
    <dbReference type="NCBI Taxonomy" id="290052"/>
    <lineage>
        <taxon>Bacteria</taxon>
        <taxon>Bacillati</taxon>
        <taxon>Bacillota</taxon>
        <taxon>Clostridia</taxon>
        <taxon>Eubacteriales</taxon>
        <taxon>Oscillospiraceae</taxon>
        <taxon>Acetivibrio</taxon>
    </lineage>
</organism>
<dbReference type="InterPro" id="IPR007712">
    <property type="entry name" value="RelE/ParE_toxin"/>
</dbReference>
<comment type="caution">
    <text evidence="2">The sequence shown here is derived from an EMBL/GenBank/DDBJ whole genome shotgun (WGS) entry which is preliminary data.</text>
</comment>
<gene>
    <name evidence="2" type="ORF">ASU35_03350</name>
</gene>
<dbReference type="SUPFAM" id="SSF143011">
    <property type="entry name" value="RelE-like"/>
    <property type="match status" value="1"/>
</dbReference>
<evidence type="ECO:0000313" key="3">
    <source>
        <dbReference type="Proteomes" id="UP000054874"/>
    </source>
</evidence>
<dbReference type="Gene3D" id="3.30.2310.20">
    <property type="entry name" value="RelE-like"/>
    <property type="match status" value="1"/>
</dbReference>
<proteinExistence type="predicted"/>
<reference evidence="2 3" key="1">
    <citation type="submission" date="2015-11" db="EMBL/GenBank/DDBJ databases">
        <title>Butyribacter intestini gen. nov., sp. nov., a butyric acid-producing bacterium of the family Lachnospiraceae isolated from the human faeces.</title>
        <authorList>
            <person name="Zou Y."/>
            <person name="Xue W."/>
            <person name="Luo G."/>
            <person name="Lv M."/>
        </authorList>
    </citation>
    <scope>NUCLEOTIDE SEQUENCE [LARGE SCALE GENOMIC DNA]</scope>
    <source>
        <strain evidence="2 3">ACET-33324</strain>
    </source>
</reference>
<dbReference type="Pfam" id="PF05016">
    <property type="entry name" value="ParE_toxin"/>
    <property type="match status" value="1"/>
</dbReference>
<protein>
    <submittedName>
        <fullName evidence="2">Plasmid stabilization protein</fullName>
    </submittedName>
</protein>
<evidence type="ECO:0000313" key="2">
    <source>
        <dbReference type="EMBL" id="KSV58082.1"/>
    </source>
</evidence>
<dbReference type="InterPro" id="IPR052747">
    <property type="entry name" value="TA_system_RelE_toxin"/>
</dbReference>